<evidence type="ECO:0000256" key="3">
    <source>
        <dbReference type="ARBA" id="ARBA00022692"/>
    </source>
</evidence>
<evidence type="ECO:0000313" key="7">
    <source>
        <dbReference type="EMBL" id="ANE50156.1"/>
    </source>
</evidence>
<evidence type="ECO:0000256" key="1">
    <source>
        <dbReference type="ARBA" id="ARBA00004651"/>
    </source>
</evidence>
<protein>
    <recommendedName>
        <fullName evidence="9">Lysylphosphatidylglycerol synthetase</fullName>
    </recommendedName>
</protein>
<dbReference type="PANTHER" id="PTHR40277:SF1">
    <property type="entry name" value="BLL5419 PROTEIN"/>
    <property type="match status" value="1"/>
</dbReference>
<feature type="transmembrane region" description="Helical" evidence="6">
    <location>
        <begin position="139"/>
        <end position="157"/>
    </location>
</feature>
<proteinExistence type="predicted"/>
<evidence type="ECO:0000256" key="6">
    <source>
        <dbReference type="SAM" id="Phobius"/>
    </source>
</evidence>
<dbReference type="GO" id="GO:0005886">
    <property type="term" value="C:plasma membrane"/>
    <property type="evidence" value="ECO:0007669"/>
    <property type="project" value="UniProtKB-SubCell"/>
</dbReference>
<feature type="transmembrane region" description="Helical" evidence="6">
    <location>
        <begin position="52"/>
        <end position="73"/>
    </location>
</feature>
<keyword evidence="5 6" id="KW-0472">Membrane</keyword>
<dbReference type="InterPro" id="IPR022791">
    <property type="entry name" value="L-PG_synthase/AglD"/>
</dbReference>
<organism evidence="7 8">
    <name type="scientific">Flavisolibacter tropicus</name>
    <dbReference type="NCBI Taxonomy" id="1492898"/>
    <lineage>
        <taxon>Bacteria</taxon>
        <taxon>Pseudomonadati</taxon>
        <taxon>Bacteroidota</taxon>
        <taxon>Chitinophagia</taxon>
        <taxon>Chitinophagales</taxon>
        <taxon>Chitinophagaceae</taxon>
        <taxon>Flavisolibacter</taxon>
    </lineage>
</organism>
<reference evidence="7 8" key="2">
    <citation type="journal article" date="2016" name="Int. J. Syst. Evol. Microbiol.">
        <title>Flavisolibacter tropicus sp. nov., isolated from tropical soil.</title>
        <authorList>
            <person name="Lee J.J."/>
            <person name="Kang M.S."/>
            <person name="Kim G.S."/>
            <person name="Lee C.S."/>
            <person name="Lim S."/>
            <person name="Lee J."/>
            <person name="Roh S.H."/>
            <person name="Kang H."/>
            <person name="Ha J.M."/>
            <person name="Bae S."/>
            <person name="Jung H.Y."/>
            <person name="Kim M.K."/>
        </authorList>
    </citation>
    <scope>NUCLEOTIDE SEQUENCE [LARGE SCALE GENOMIC DNA]</scope>
    <source>
        <strain evidence="7 8">LCS9</strain>
    </source>
</reference>
<evidence type="ECO:0000256" key="4">
    <source>
        <dbReference type="ARBA" id="ARBA00022989"/>
    </source>
</evidence>
<dbReference type="OrthoDB" id="1123508at2"/>
<dbReference type="Pfam" id="PF03706">
    <property type="entry name" value="LPG_synthase_TM"/>
    <property type="match status" value="1"/>
</dbReference>
<feature type="transmembrane region" description="Helical" evidence="6">
    <location>
        <begin position="164"/>
        <end position="185"/>
    </location>
</feature>
<accession>A0A172TT32</accession>
<keyword evidence="8" id="KW-1185">Reference proteome</keyword>
<keyword evidence="2" id="KW-1003">Cell membrane</keyword>
<feature type="transmembrane region" description="Helical" evidence="6">
    <location>
        <begin position="233"/>
        <end position="254"/>
    </location>
</feature>
<feature type="transmembrane region" description="Helical" evidence="6">
    <location>
        <begin position="19"/>
        <end position="37"/>
    </location>
</feature>
<dbReference type="NCBIfam" id="TIGR00374">
    <property type="entry name" value="flippase-like domain"/>
    <property type="match status" value="1"/>
</dbReference>
<evidence type="ECO:0000256" key="2">
    <source>
        <dbReference type="ARBA" id="ARBA00022475"/>
    </source>
</evidence>
<gene>
    <name evidence="7" type="ORF">SY85_06215</name>
</gene>
<dbReference type="STRING" id="1492898.SY85_06215"/>
<reference evidence="8" key="1">
    <citation type="submission" date="2015-01" db="EMBL/GenBank/DDBJ databases">
        <title>Flavisolibacter sp./LCS9/ whole genome sequencing.</title>
        <authorList>
            <person name="Kim M.K."/>
            <person name="Srinivasan S."/>
            <person name="Lee J.-J."/>
        </authorList>
    </citation>
    <scope>NUCLEOTIDE SEQUENCE [LARGE SCALE GENOMIC DNA]</scope>
    <source>
        <strain evidence="8">LCS9</strain>
    </source>
</reference>
<comment type="subcellular location">
    <subcellularLocation>
        <location evidence="1">Cell membrane</location>
        <topology evidence="1">Multi-pass membrane protein</topology>
    </subcellularLocation>
</comment>
<name>A0A172TT32_9BACT</name>
<dbReference type="KEGG" id="fla:SY85_06215"/>
<keyword evidence="3 6" id="KW-0812">Transmembrane</keyword>
<dbReference type="RefSeq" id="WP_066402512.1">
    <property type="nucleotide sequence ID" value="NZ_CP011390.1"/>
</dbReference>
<evidence type="ECO:0008006" key="9">
    <source>
        <dbReference type="Google" id="ProtNLM"/>
    </source>
</evidence>
<dbReference type="Proteomes" id="UP000077177">
    <property type="component" value="Chromosome"/>
</dbReference>
<dbReference type="PANTHER" id="PTHR40277">
    <property type="entry name" value="BLL5419 PROTEIN"/>
    <property type="match status" value="1"/>
</dbReference>
<feature type="transmembrane region" description="Helical" evidence="6">
    <location>
        <begin position="274"/>
        <end position="298"/>
    </location>
</feature>
<evidence type="ECO:0000256" key="5">
    <source>
        <dbReference type="ARBA" id="ARBA00023136"/>
    </source>
</evidence>
<dbReference type="EMBL" id="CP011390">
    <property type="protein sequence ID" value="ANE50156.1"/>
    <property type="molecule type" value="Genomic_DNA"/>
</dbReference>
<sequence>MQPEADIVVEKQESAGKKLIKLLFKILITALCFWYISTKIDFSKAFDALWKANWWLLLLAVLSFMFSKLLAAFRLNINFRNINVKLTEWKNIKLYWLGMFYNLFLPGSISGDAYKVIILNRKHNAPYKKTSIAVLLDRFSGLLALGVIMAVYGAIVLDIWWWDVILIAGAILAIAALYIVVRFIFKDFLPGFWPTFLWGMAVQVFQVVCLYCILFSLKDVFAALGMAPHQPEWIFIFLVASVVSVAPISLGGGLGTREFIFVQGATFFHLDAHVAVIISLLFYLSNLLSSIWGAYFIFHDPLKEDSI</sequence>
<keyword evidence="4 6" id="KW-1133">Transmembrane helix</keyword>
<feature type="transmembrane region" description="Helical" evidence="6">
    <location>
        <begin position="197"/>
        <end position="221"/>
    </location>
</feature>
<dbReference type="AlphaFoldDB" id="A0A172TT32"/>
<dbReference type="PATRIC" id="fig|1492898.3.peg.1347"/>
<evidence type="ECO:0000313" key="8">
    <source>
        <dbReference type="Proteomes" id="UP000077177"/>
    </source>
</evidence>